<dbReference type="AlphaFoldDB" id="A0A2S5STB0"/>
<keyword evidence="3" id="KW-1185">Reference proteome</keyword>
<evidence type="ECO:0008006" key="4">
    <source>
        <dbReference type="Google" id="ProtNLM"/>
    </source>
</evidence>
<dbReference type="OrthoDB" id="8536404at2"/>
<keyword evidence="1" id="KW-0732">Signal</keyword>
<name>A0A2S5STB0_9BURK</name>
<proteinExistence type="predicted"/>
<comment type="caution">
    <text evidence="2">The sequence shown here is derived from an EMBL/GenBank/DDBJ whole genome shotgun (WGS) entry which is preliminary data.</text>
</comment>
<dbReference type="Pfam" id="PF12276">
    <property type="entry name" value="DUF3617"/>
    <property type="match status" value="1"/>
</dbReference>
<accession>A0A2S5STB0</accession>
<dbReference type="Proteomes" id="UP000238605">
    <property type="component" value="Unassembled WGS sequence"/>
</dbReference>
<evidence type="ECO:0000256" key="1">
    <source>
        <dbReference type="SAM" id="SignalP"/>
    </source>
</evidence>
<reference evidence="2 3" key="1">
    <citation type="submission" date="2018-02" db="EMBL/GenBank/DDBJ databases">
        <title>Reclassifiation of [Polyangium] brachysporum DSM 7029 as Guopingzhaonella breviflexa gen. nov., sp. nov., a member of the family Comamonadaceae.</title>
        <authorList>
            <person name="Tang B."/>
        </authorList>
    </citation>
    <scope>NUCLEOTIDE SEQUENCE [LARGE SCALE GENOMIC DNA]</scope>
    <source>
        <strain evidence="2 3">BCRC 80649</strain>
    </source>
</reference>
<gene>
    <name evidence="2" type="ORF">C1704_11815</name>
</gene>
<dbReference type="RefSeq" id="WP_104302924.1">
    <property type="nucleotide sequence ID" value="NZ_PSNX01000010.1"/>
</dbReference>
<protein>
    <recommendedName>
        <fullName evidence="4">DUF3617 domain-containing protein</fullName>
    </recommendedName>
</protein>
<evidence type="ECO:0000313" key="3">
    <source>
        <dbReference type="Proteomes" id="UP000238605"/>
    </source>
</evidence>
<sequence>MPASRLAVLPLAALLGLMPLASASQALSPQPRPGLWMSESITLVDGKDVAEAVMLAQVEGLQKLPPEQRALVEQALRQRAQQKTRPECLTPDEVALITRPQALLARLEESMPGCRFQPVMAGGSRLSFTGQCTNPDGFSGDLQGQWTLSGDRATHMVLRGKGRVAGAETLGLKGGAQALHEFQTESRSTWQAADCGAVKPRTP</sequence>
<dbReference type="EMBL" id="PSNX01000010">
    <property type="protein sequence ID" value="PPE65975.1"/>
    <property type="molecule type" value="Genomic_DNA"/>
</dbReference>
<feature type="signal peptide" evidence="1">
    <location>
        <begin position="1"/>
        <end position="23"/>
    </location>
</feature>
<dbReference type="InterPro" id="IPR022061">
    <property type="entry name" value="DUF3617"/>
</dbReference>
<organism evidence="2 3">
    <name type="scientific">Caldimonas caldifontis</name>
    <dbReference type="NCBI Taxonomy" id="1452508"/>
    <lineage>
        <taxon>Bacteria</taxon>
        <taxon>Pseudomonadati</taxon>
        <taxon>Pseudomonadota</taxon>
        <taxon>Betaproteobacteria</taxon>
        <taxon>Burkholderiales</taxon>
        <taxon>Sphaerotilaceae</taxon>
        <taxon>Caldimonas</taxon>
    </lineage>
</organism>
<evidence type="ECO:0000313" key="2">
    <source>
        <dbReference type="EMBL" id="PPE65975.1"/>
    </source>
</evidence>
<feature type="chain" id="PRO_5015441324" description="DUF3617 domain-containing protein" evidence="1">
    <location>
        <begin position="24"/>
        <end position="203"/>
    </location>
</feature>